<name>A0A821WKC2_9BILA</name>
<evidence type="ECO:0000313" key="4">
    <source>
        <dbReference type="Proteomes" id="UP000663873"/>
    </source>
</evidence>
<evidence type="ECO:0000313" key="2">
    <source>
        <dbReference type="EMBL" id="CAF4927660.1"/>
    </source>
</evidence>
<comment type="similarity">
    <text evidence="1">Belongs to the VPS13 family.</text>
</comment>
<evidence type="ECO:0000313" key="3">
    <source>
        <dbReference type="EMBL" id="CAF4978462.1"/>
    </source>
</evidence>
<keyword evidence="4" id="KW-1185">Reference proteome</keyword>
<evidence type="ECO:0000256" key="1">
    <source>
        <dbReference type="ARBA" id="ARBA00006545"/>
    </source>
</evidence>
<dbReference type="GO" id="GO:0006623">
    <property type="term" value="P:protein targeting to vacuole"/>
    <property type="evidence" value="ECO:0007669"/>
    <property type="project" value="TreeGrafter"/>
</dbReference>
<dbReference type="GO" id="GO:0045053">
    <property type="term" value="P:protein retention in Golgi apparatus"/>
    <property type="evidence" value="ECO:0007669"/>
    <property type="project" value="TreeGrafter"/>
</dbReference>
<gene>
    <name evidence="2" type="ORF">UJA718_LOCUS46716</name>
    <name evidence="3" type="ORF">UJA718_LOCUS49169</name>
</gene>
<comment type="caution">
    <text evidence="2">The sequence shown here is derived from an EMBL/GenBank/DDBJ whole genome shotgun (WGS) entry which is preliminary data.</text>
</comment>
<dbReference type="PANTHER" id="PTHR16166">
    <property type="entry name" value="VACUOLAR PROTEIN SORTING-ASSOCIATED PROTEIN VPS13"/>
    <property type="match status" value="1"/>
</dbReference>
<dbReference type="PANTHER" id="PTHR16166:SF93">
    <property type="entry name" value="INTERMEMBRANE LIPID TRANSFER PROTEIN VPS13"/>
    <property type="match status" value="1"/>
</dbReference>
<protein>
    <submittedName>
        <fullName evidence="2">Uncharacterized protein</fullName>
    </submittedName>
</protein>
<dbReference type="InterPro" id="IPR026847">
    <property type="entry name" value="VPS13"/>
</dbReference>
<reference evidence="2" key="1">
    <citation type="submission" date="2021-02" db="EMBL/GenBank/DDBJ databases">
        <authorList>
            <person name="Nowell W R."/>
        </authorList>
    </citation>
    <scope>NUCLEOTIDE SEQUENCE</scope>
</reference>
<accession>A0A821WKC2</accession>
<proteinExistence type="inferred from homology"/>
<dbReference type="EMBL" id="CAJOBP010085086">
    <property type="protein sequence ID" value="CAF4927660.1"/>
    <property type="molecule type" value="Genomic_DNA"/>
</dbReference>
<sequence>FGFAKGLGKGFIGLVARPTGGVVDFASTSLDIIKRKAQHEKVLRCVRYPRQIGRDGLVRVYIA</sequence>
<organism evidence="2 4">
    <name type="scientific">Rotaria socialis</name>
    <dbReference type="NCBI Taxonomy" id="392032"/>
    <lineage>
        <taxon>Eukaryota</taxon>
        <taxon>Metazoa</taxon>
        <taxon>Spiralia</taxon>
        <taxon>Gnathifera</taxon>
        <taxon>Rotifera</taxon>
        <taxon>Eurotatoria</taxon>
        <taxon>Bdelloidea</taxon>
        <taxon>Philodinida</taxon>
        <taxon>Philodinidae</taxon>
        <taxon>Rotaria</taxon>
    </lineage>
</organism>
<dbReference type="AlphaFoldDB" id="A0A821WKC2"/>
<feature type="non-terminal residue" evidence="2">
    <location>
        <position position="63"/>
    </location>
</feature>
<dbReference type="Proteomes" id="UP000663873">
    <property type="component" value="Unassembled WGS sequence"/>
</dbReference>
<dbReference type="EMBL" id="CAJOBP010101853">
    <property type="protein sequence ID" value="CAF4978462.1"/>
    <property type="molecule type" value="Genomic_DNA"/>
</dbReference>
<feature type="non-terminal residue" evidence="2">
    <location>
        <position position="1"/>
    </location>
</feature>